<proteinExistence type="predicted"/>
<dbReference type="PANTHER" id="PTHR36985:SF1">
    <property type="entry name" value="TRANSLOCATION AND ASSEMBLY MODULE SUBUNIT TAMB"/>
    <property type="match status" value="1"/>
</dbReference>
<keyword evidence="8" id="KW-1185">Reference proteome</keyword>
<evidence type="ECO:0000256" key="1">
    <source>
        <dbReference type="ARBA" id="ARBA00004167"/>
    </source>
</evidence>
<dbReference type="STRING" id="665118.SAMN02983003_3520"/>
<keyword evidence="5" id="KW-0732">Signal</keyword>
<keyword evidence="4" id="KW-0472">Membrane</keyword>
<dbReference type="Pfam" id="PF04357">
    <property type="entry name" value="TamB"/>
    <property type="match status" value="1"/>
</dbReference>
<dbReference type="GO" id="GO:0005886">
    <property type="term" value="C:plasma membrane"/>
    <property type="evidence" value="ECO:0007669"/>
    <property type="project" value="InterPro"/>
</dbReference>
<dbReference type="InterPro" id="IPR007452">
    <property type="entry name" value="TamB_C"/>
</dbReference>
<dbReference type="RefSeq" id="WP_244545377.1">
    <property type="nucleotide sequence ID" value="NZ_FPKU01000003.1"/>
</dbReference>
<comment type="subcellular location">
    <subcellularLocation>
        <location evidence="1">Membrane</location>
        <topology evidence="1">Single-pass membrane protein</topology>
    </subcellularLocation>
</comment>
<name>A0A1K2I3K9_9HYPH</name>
<evidence type="ECO:0000256" key="5">
    <source>
        <dbReference type="SAM" id="SignalP"/>
    </source>
</evidence>
<evidence type="ECO:0000256" key="3">
    <source>
        <dbReference type="ARBA" id="ARBA00022989"/>
    </source>
</evidence>
<accession>A0A1K2I3K9</accession>
<reference evidence="7 8" key="1">
    <citation type="submission" date="2016-11" db="EMBL/GenBank/DDBJ databases">
        <authorList>
            <person name="Jaros S."/>
            <person name="Januszkiewicz K."/>
            <person name="Wedrychowicz H."/>
        </authorList>
    </citation>
    <scope>NUCLEOTIDE SEQUENCE [LARGE SCALE GENOMIC DNA]</scope>
    <source>
        <strain evidence="7 8">ATCC 23634</strain>
    </source>
</reference>
<feature type="domain" description="Translocation and assembly module TamB C-terminal" evidence="6">
    <location>
        <begin position="1090"/>
        <end position="1440"/>
    </location>
</feature>
<organism evidence="7 8">
    <name type="scientific">Devosia enhydra</name>
    <dbReference type="NCBI Taxonomy" id="665118"/>
    <lineage>
        <taxon>Bacteria</taxon>
        <taxon>Pseudomonadati</taxon>
        <taxon>Pseudomonadota</taxon>
        <taxon>Alphaproteobacteria</taxon>
        <taxon>Hyphomicrobiales</taxon>
        <taxon>Devosiaceae</taxon>
        <taxon>Devosia</taxon>
    </lineage>
</organism>
<dbReference type="EMBL" id="FPKU01000003">
    <property type="protein sequence ID" value="SFZ86340.1"/>
    <property type="molecule type" value="Genomic_DNA"/>
</dbReference>
<evidence type="ECO:0000259" key="6">
    <source>
        <dbReference type="Pfam" id="PF04357"/>
    </source>
</evidence>
<evidence type="ECO:0000313" key="8">
    <source>
        <dbReference type="Proteomes" id="UP000183447"/>
    </source>
</evidence>
<sequence length="1440" mass="145335">MRRVFVPSLIAAGLLASPLALPLIAQDQMSPEEQRDWFVQFVEGQLSTPERQIRISNIEGILSEEATIRQITISDGEGVWLTIVNAAINWDRGALFGGRLQVRSLSAESIDYARNPVATPSPTPALPSPEAGGFEVPEFPVAIILEELSVPSVRFGEQVFGLGSELSVTGALRLEGGSLDTDLAIQRLDGPGGSLTLDVTYANADQQVDLALSLVEPPNGILANLLSIEGRPEIALGVTGAGPLDALNAQLTLDAGGTRALAGTARISGVAEGLQINADLGGPLAQLVAPAYRDFFGPETSLSAEALVRSAGGVDVSRFSLSGGQLGLSGAGRTSADGFLRQLSLEGRILNPGGGTVLLPVPGAATRVGRADLTVDFGRAGSEDWTAAVTVNGFANGTLAAERLTLAASGVAAGLDDPATRRVTFNGDGALAGISASDAEISAALGQSAALGFAGQWSAGEPLQLAQLRLVAQALELAVSGTVADTVFDGTVTVYGQVAPFSELAGRDLGGALSLAAEGTIAPLTGGFDLALQGQTTDLVLDDEIADRLLAGQASVTGRLARTETGFSATGFRIGNERVELTADGRFATGAADFRFAGRLSDLGLVSPDASGAVTVTGTARGEGTIALSLVGEAPTGRLAGRSLAGGRFGFDGAISPEGVVTGTLDGGATLEGQRVALAGTLAVDGAVRRIEGLSFTAGGAALTGGIVQDEAGLLTGQLRLVAPDISTAAALFLQRASGAANADISLSPVDGRQSATVSGSVRGLSLMDTRLAAAEISAEIDDLFGVPAIDGTATGSGLVAGGVEASRFSAMARRSGASTGFEGQADLATGASISAAGSLSPIGEAGYRLALERASLVQGGLTARLAQPTAFAIDDGRVSLDRVQLDVGGGRLVATGTAGEALDIALSLEALPLSAANAIQPGLGLAGTVSGTGRITGSASDPQASFSLTGTGIGATAIEPFGIAPLRFTAQGSFADNAVRIASAEASGAGGLALTGSGTVPLSGRGLDIRASGSAPLALGNRFLADRGGQLSGVARLEARVTGSLSDPQATGTVSTSGAGYVDPELNLRLVDIAGSATLSGDRAEIGTLTARLATGGSIAASGSVGLSAGNPADIRLSLNQARYADGDLFVATLSGDLRVSGQLMRNPLLSGQVFVERADVTVPETFGGAASLIDVTHRAPPPPVAATLRRAMIDAGGAPIPQTRPSVVQLDITVSAPNQIFVRGRGLDAELGGSVRLTGPIMDIRPVGGFQLIRGRLSMLGQRITLEEGSLTLVGTLDPSLNLVARTEGEGIVVFVTVSGRLSDLSVDFSSSPALPQDEVLARLLFNRSMGELSPLQVARLAGAAAELAGGGGGNSIVDSLRERAGLDDLDVVTDEEGNVAVQAGRYIQDNIYLGVTAGADGNSRVNVNLDITDDIRARASTGLDGDSSIGIFYEADY</sequence>
<evidence type="ECO:0000256" key="4">
    <source>
        <dbReference type="ARBA" id="ARBA00023136"/>
    </source>
</evidence>
<dbReference type="PANTHER" id="PTHR36985">
    <property type="entry name" value="TRANSLOCATION AND ASSEMBLY MODULE SUBUNIT TAMB"/>
    <property type="match status" value="1"/>
</dbReference>
<feature type="signal peptide" evidence="5">
    <location>
        <begin position="1"/>
        <end position="25"/>
    </location>
</feature>
<feature type="chain" id="PRO_5012814790" evidence="5">
    <location>
        <begin position="26"/>
        <end position="1440"/>
    </location>
</feature>
<dbReference type="GO" id="GO:0097347">
    <property type="term" value="C:TAM protein secretion complex"/>
    <property type="evidence" value="ECO:0007669"/>
    <property type="project" value="TreeGrafter"/>
</dbReference>
<keyword evidence="3" id="KW-1133">Transmembrane helix</keyword>
<dbReference type="GO" id="GO:0009306">
    <property type="term" value="P:protein secretion"/>
    <property type="evidence" value="ECO:0007669"/>
    <property type="project" value="InterPro"/>
</dbReference>
<evidence type="ECO:0000256" key="2">
    <source>
        <dbReference type="ARBA" id="ARBA00022692"/>
    </source>
</evidence>
<gene>
    <name evidence="7" type="ORF">SAMN02983003_3520</name>
</gene>
<evidence type="ECO:0000313" key="7">
    <source>
        <dbReference type="EMBL" id="SFZ86340.1"/>
    </source>
</evidence>
<keyword evidence="2" id="KW-0812">Transmembrane</keyword>
<protein>
    <submittedName>
        <fullName evidence="7">Autotransporter secretion inner membrane protein TamB</fullName>
    </submittedName>
</protein>
<dbReference type="Proteomes" id="UP000183447">
    <property type="component" value="Unassembled WGS sequence"/>
</dbReference>